<keyword evidence="2" id="KW-1185">Reference proteome</keyword>
<proteinExistence type="predicted"/>
<reference evidence="1 2" key="1">
    <citation type="journal article" date="2021" name="Nat. Plants">
        <title>The Taxus genome provides insights into paclitaxel biosynthesis.</title>
        <authorList>
            <person name="Xiong X."/>
            <person name="Gou J."/>
            <person name="Liao Q."/>
            <person name="Li Y."/>
            <person name="Zhou Q."/>
            <person name="Bi G."/>
            <person name="Li C."/>
            <person name="Du R."/>
            <person name="Wang X."/>
            <person name="Sun T."/>
            <person name="Guo L."/>
            <person name="Liang H."/>
            <person name="Lu P."/>
            <person name="Wu Y."/>
            <person name="Zhang Z."/>
            <person name="Ro D.K."/>
            <person name="Shang Y."/>
            <person name="Huang S."/>
            <person name="Yan J."/>
        </authorList>
    </citation>
    <scope>NUCLEOTIDE SEQUENCE [LARGE SCALE GENOMIC DNA]</scope>
    <source>
        <strain evidence="1">Ta-2019</strain>
    </source>
</reference>
<evidence type="ECO:0000313" key="1">
    <source>
        <dbReference type="EMBL" id="KAH9323516.1"/>
    </source>
</evidence>
<gene>
    <name evidence="1" type="ORF">KI387_018155</name>
</gene>
<dbReference type="AlphaFoldDB" id="A0AA38GJ23"/>
<protein>
    <submittedName>
        <fullName evidence="1">Uncharacterized protein</fullName>
    </submittedName>
</protein>
<dbReference type="Gene3D" id="1.20.1310.10">
    <property type="entry name" value="Cullin Repeats"/>
    <property type="match status" value="1"/>
</dbReference>
<feature type="non-terminal residue" evidence="1">
    <location>
        <position position="1"/>
    </location>
</feature>
<dbReference type="SUPFAM" id="SSF74788">
    <property type="entry name" value="Cullin repeat-like"/>
    <property type="match status" value="1"/>
</dbReference>
<evidence type="ECO:0000313" key="2">
    <source>
        <dbReference type="Proteomes" id="UP000824469"/>
    </source>
</evidence>
<accession>A0AA38GJ23</accession>
<name>A0AA38GJ23_TAXCH</name>
<sequence>TIYNMCTQKPPHDYSQQLYDRYRESFEEYINSMGRLCAGLLRKIGAQEGCTVLCGNYTVRCSEELRNIVSHCKFIMGHYPTSFRLYLMFRGVRLLE</sequence>
<comment type="caution">
    <text evidence="1">The sequence shown here is derived from an EMBL/GenBank/DDBJ whole genome shotgun (WGS) entry which is preliminary data.</text>
</comment>
<organism evidence="1 2">
    <name type="scientific">Taxus chinensis</name>
    <name type="common">Chinese yew</name>
    <name type="synonym">Taxus wallichiana var. chinensis</name>
    <dbReference type="NCBI Taxonomy" id="29808"/>
    <lineage>
        <taxon>Eukaryota</taxon>
        <taxon>Viridiplantae</taxon>
        <taxon>Streptophyta</taxon>
        <taxon>Embryophyta</taxon>
        <taxon>Tracheophyta</taxon>
        <taxon>Spermatophyta</taxon>
        <taxon>Pinopsida</taxon>
        <taxon>Pinidae</taxon>
        <taxon>Conifers II</taxon>
        <taxon>Cupressales</taxon>
        <taxon>Taxaceae</taxon>
        <taxon>Taxus</taxon>
    </lineage>
</organism>
<dbReference type="EMBL" id="JAHRHJ020000003">
    <property type="protein sequence ID" value="KAH9323516.1"/>
    <property type="molecule type" value="Genomic_DNA"/>
</dbReference>
<dbReference type="Proteomes" id="UP000824469">
    <property type="component" value="Unassembled WGS sequence"/>
</dbReference>
<feature type="non-terminal residue" evidence="1">
    <location>
        <position position="96"/>
    </location>
</feature>
<dbReference type="InterPro" id="IPR016159">
    <property type="entry name" value="Cullin_repeat-like_dom_sf"/>
</dbReference>